<gene>
    <name evidence="7" type="ORF">PODLI_1B039259</name>
</gene>
<dbReference type="CDD" id="cd05716">
    <property type="entry name" value="IgV_pIgR_like"/>
    <property type="match status" value="1"/>
</dbReference>
<keyword evidence="3 4" id="KW-0472">Membrane</keyword>
<dbReference type="SMART" id="SM00406">
    <property type="entry name" value="IGv"/>
    <property type="match status" value="1"/>
</dbReference>
<feature type="signal peptide" evidence="5">
    <location>
        <begin position="1"/>
        <end position="17"/>
    </location>
</feature>
<dbReference type="InterPro" id="IPR036179">
    <property type="entry name" value="Ig-like_dom_sf"/>
</dbReference>
<feature type="chain" id="PRO_5041244666" evidence="5">
    <location>
        <begin position="18"/>
        <end position="201"/>
    </location>
</feature>
<keyword evidence="8" id="KW-1185">Reference proteome</keyword>
<evidence type="ECO:0000313" key="7">
    <source>
        <dbReference type="EMBL" id="CAI5765967.1"/>
    </source>
</evidence>
<dbReference type="GO" id="GO:0004888">
    <property type="term" value="F:transmembrane signaling receptor activity"/>
    <property type="evidence" value="ECO:0007669"/>
    <property type="project" value="TreeGrafter"/>
</dbReference>
<dbReference type="PROSITE" id="PS50835">
    <property type="entry name" value="IG_LIKE"/>
    <property type="match status" value="1"/>
</dbReference>
<dbReference type="SMART" id="SM00409">
    <property type="entry name" value="IG"/>
    <property type="match status" value="1"/>
</dbReference>
<sequence length="201" mass="22822">MELFRGLIWTLFQVCWTLDGPETVTAPLGGSLSVQCKYGKEDKKSVKYWCKEEGLTLCSSSHTVRTTRMEAEGMNDRMSIKDNHTFHKFTVTMENLTNEDAGTYICGVERAYNIWHPVEVIITDSVPSTHFGSMEQATEEPAVSPVDPERTQPSNTDFLLLVMWKIPVFLAMLAAVVWVHVWYRKTRGSSNPKAPETEEEL</sequence>
<dbReference type="InterPro" id="IPR013106">
    <property type="entry name" value="Ig_V-set"/>
</dbReference>
<keyword evidence="2 4" id="KW-0812">Transmembrane</keyword>
<dbReference type="InterPro" id="IPR003599">
    <property type="entry name" value="Ig_sub"/>
</dbReference>
<feature type="domain" description="Ig-like" evidence="6">
    <location>
        <begin position="29"/>
        <end position="123"/>
    </location>
</feature>
<dbReference type="AlphaFoldDB" id="A0AA35NZC8"/>
<evidence type="ECO:0000256" key="2">
    <source>
        <dbReference type="ARBA" id="ARBA00022692"/>
    </source>
</evidence>
<accession>A0AA35NZC8</accession>
<evidence type="ECO:0000259" key="6">
    <source>
        <dbReference type="PROSITE" id="PS50835"/>
    </source>
</evidence>
<dbReference type="SUPFAM" id="SSF48726">
    <property type="entry name" value="Immunoglobulin"/>
    <property type="match status" value="1"/>
</dbReference>
<dbReference type="Proteomes" id="UP001178461">
    <property type="component" value="Chromosome 2"/>
</dbReference>
<evidence type="ECO:0000256" key="1">
    <source>
        <dbReference type="ARBA" id="ARBA00004370"/>
    </source>
</evidence>
<dbReference type="PANTHER" id="PTHR11860:SF87">
    <property type="entry name" value="CMRF35-LIKE MOLECULE 8"/>
    <property type="match status" value="1"/>
</dbReference>
<dbReference type="InterPro" id="IPR013783">
    <property type="entry name" value="Ig-like_fold"/>
</dbReference>
<reference evidence="7" key="1">
    <citation type="submission" date="2022-12" db="EMBL/GenBank/DDBJ databases">
        <authorList>
            <person name="Alioto T."/>
            <person name="Alioto T."/>
            <person name="Gomez Garrido J."/>
        </authorList>
    </citation>
    <scope>NUCLEOTIDE SEQUENCE</scope>
</reference>
<dbReference type="Pfam" id="PF07686">
    <property type="entry name" value="V-set"/>
    <property type="match status" value="1"/>
</dbReference>
<name>A0AA35NZC8_9SAUR</name>
<organism evidence="7 8">
    <name type="scientific">Podarcis lilfordi</name>
    <name type="common">Lilford's wall lizard</name>
    <dbReference type="NCBI Taxonomy" id="74358"/>
    <lineage>
        <taxon>Eukaryota</taxon>
        <taxon>Metazoa</taxon>
        <taxon>Chordata</taxon>
        <taxon>Craniata</taxon>
        <taxon>Vertebrata</taxon>
        <taxon>Euteleostomi</taxon>
        <taxon>Lepidosauria</taxon>
        <taxon>Squamata</taxon>
        <taxon>Bifurcata</taxon>
        <taxon>Unidentata</taxon>
        <taxon>Episquamata</taxon>
        <taxon>Laterata</taxon>
        <taxon>Lacertibaenia</taxon>
        <taxon>Lacertidae</taxon>
        <taxon>Podarcis</taxon>
    </lineage>
</organism>
<evidence type="ECO:0000256" key="5">
    <source>
        <dbReference type="SAM" id="SignalP"/>
    </source>
</evidence>
<dbReference type="GO" id="GO:0005886">
    <property type="term" value="C:plasma membrane"/>
    <property type="evidence" value="ECO:0007669"/>
    <property type="project" value="TreeGrafter"/>
</dbReference>
<evidence type="ECO:0000313" key="8">
    <source>
        <dbReference type="Proteomes" id="UP001178461"/>
    </source>
</evidence>
<keyword evidence="5" id="KW-0732">Signal</keyword>
<evidence type="ECO:0000256" key="4">
    <source>
        <dbReference type="SAM" id="Phobius"/>
    </source>
</evidence>
<proteinExistence type="predicted"/>
<dbReference type="InterPro" id="IPR050671">
    <property type="entry name" value="CD300_family_receptors"/>
</dbReference>
<dbReference type="InterPro" id="IPR007110">
    <property type="entry name" value="Ig-like_dom"/>
</dbReference>
<protein>
    <submittedName>
        <fullName evidence="7">CMRF35-like molecule 7</fullName>
    </submittedName>
</protein>
<comment type="subcellular location">
    <subcellularLocation>
        <location evidence="1">Membrane</location>
    </subcellularLocation>
</comment>
<evidence type="ECO:0000256" key="3">
    <source>
        <dbReference type="ARBA" id="ARBA00023136"/>
    </source>
</evidence>
<feature type="transmembrane region" description="Helical" evidence="4">
    <location>
        <begin position="158"/>
        <end position="183"/>
    </location>
</feature>
<dbReference type="Gene3D" id="2.60.40.10">
    <property type="entry name" value="Immunoglobulins"/>
    <property type="match status" value="1"/>
</dbReference>
<dbReference type="PANTHER" id="PTHR11860">
    <property type="entry name" value="POLYMERIC-IMMUNOGLOBULIN RECEPTOR"/>
    <property type="match status" value="1"/>
</dbReference>
<keyword evidence="4" id="KW-1133">Transmembrane helix</keyword>
<dbReference type="EMBL" id="OX395127">
    <property type="protein sequence ID" value="CAI5765967.1"/>
    <property type="molecule type" value="Genomic_DNA"/>
</dbReference>